<keyword evidence="5" id="KW-0732">Signal</keyword>
<dbReference type="EMBL" id="KN832873">
    <property type="protein sequence ID" value="KIN03329.1"/>
    <property type="molecule type" value="Genomic_DNA"/>
</dbReference>
<dbReference type="GO" id="GO:0034599">
    <property type="term" value="P:cellular response to oxidative stress"/>
    <property type="evidence" value="ECO:0007669"/>
    <property type="project" value="InterPro"/>
</dbReference>
<dbReference type="AlphaFoldDB" id="A0A0C3CWF8"/>
<dbReference type="Proteomes" id="UP000054321">
    <property type="component" value="Unassembled WGS sequence"/>
</dbReference>
<dbReference type="OrthoDB" id="5985073at2759"/>
<reference evidence="7 8" key="1">
    <citation type="submission" date="2014-04" db="EMBL/GenBank/DDBJ databases">
        <authorList>
            <consortium name="DOE Joint Genome Institute"/>
            <person name="Kuo A."/>
            <person name="Martino E."/>
            <person name="Perotto S."/>
            <person name="Kohler A."/>
            <person name="Nagy L.G."/>
            <person name="Floudas D."/>
            <person name="Copeland A."/>
            <person name="Barry K.W."/>
            <person name="Cichocki N."/>
            <person name="Veneault-Fourrey C."/>
            <person name="LaButti K."/>
            <person name="Lindquist E.A."/>
            <person name="Lipzen A."/>
            <person name="Lundell T."/>
            <person name="Morin E."/>
            <person name="Murat C."/>
            <person name="Sun H."/>
            <person name="Tunlid A."/>
            <person name="Henrissat B."/>
            <person name="Grigoriev I.V."/>
            <person name="Hibbett D.S."/>
            <person name="Martin F."/>
            <person name="Nordberg H.P."/>
            <person name="Cantor M.N."/>
            <person name="Hua S.X."/>
        </authorList>
    </citation>
    <scope>NUCLEOTIDE SEQUENCE [LARGE SCALE GENOMIC DNA]</scope>
    <source>
        <strain evidence="7 8">Zn</strain>
    </source>
</reference>
<dbReference type="SUPFAM" id="SSF48113">
    <property type="entry name" value="Heme-dependent peroxidases"/>
    <property type="match status" value="1"/>
</dbReference>
<feature type="signal peptide" evidence="5">
    <location>
        <begin position="1"/>
        <end position="21"/>
    </location>
</feature>
<evidence type="ECO:0000256" key="4">
    <source>
        <dbReference type="RuleBase" id="RU004241"/>
    </source>
</evidence>
<feature type="domain" description="Plant heme peroxidase family profile" evidence="6">
    <location>
        <begin position="56"/>
        <end position="349"/>
    </location>
</feature>
<comment type="similarity">
    <text evidence="4">Belongs to the peroxidase family.</text>
</comment>
<dbReference type="GO" id="GO:0004601">
    <property type="term" value="F:peroxidase activity"/>
    <property type="evidence" value="ECO:0007669"/>
    <property type="project" value="UniProtKB-KW"/>
</dbReference>
<keyword evidence="8" id="KW-1185">Reference proteome</keyword>
<keyword evidence="2" id="KW-0408">Iron</keyword>
<dbReference type="InParanoid" id="A0A0C3CWF8"/>
<dbReference type="Gene3D" id="1.10.520.10">
    <property type="match status" value="1"/>
</dbReference>
<evidence type="ECO:0000256" key="2">
    <source>
        <dbReference type="ARBA" id="ARBA00022617"/>
    </source>
</evidence>
<evidence type="ECO:0000259" key="6">
    <source>
        <dbReference type="PROSITE" id="PS50873"/>
    </source>
</evidence>
<gene>
    <name evidence="7" type="ORF">OIDMADRAFT_51297</name>
</gene>
<dbReference type="GO" id="GO:0020037">
    <property type="term" value="F:heme binding"/>
    <property type="evidence" value="ECO:0007669"/>
    <property type="project" value="UniProtKB-UniRule"/>
</dbReference>
<evidence type="ECO:0000256" key="1">
    <source>
        <dbReference type="ARBA" id="ARBA00022559"/>
    </source>
</evidence>
<dbReference type="PANTHER" id="PTHR31356:SF53">
    <property type="entry name" value="HEME PEROXIDASE"/>
    <property type="match status" value="1"/>
</dbReference>
<dbReference type="PROSITE" id="PS50873">
    <property type="entry name" value="PEROXIDASE_4"/>
    <property type="match status" value="1"/>
</dbReference>
<dbReference type="HOGENOM" id="CLU_004824_4_0_1"/>
<evidence type="ECO:0000256" key="3">
    <source>
        <dbReference type="ARBA" id="ARBA00023002"/>
    </source>
</evidence>
<organism evidence="7 8">
    <name type="scientific">Oidiodendron maius (strain Zn)</name>
    <dbReference type="NCBI Taxonomy" id="913774"/>
    <lineage>
        <taxon>Eukaryota</taxon>
        <taxon>Fungi</taxon>
        <taxon>Dikarya</taxon>
        <taxon>Ascomycota</taxon>
        <taxon>Pezizomycotina</taxon>
        <taxon>Leotiomycetes</taxon>
        <taxon>Leotiomycetes incertae sedis</taxon>
        <taxon>Myxotrichaceae</taxon>
        <taxon>Oidiodendron</taxon>
    </lineage>
</organism>
<evidence type="ECO:0000313" key="7">
    <source>
        <dbReference type="EMBL" id="KIN03329.1"/>
    </source>
</evidence>
<dbReference type="InterPro" id="IPR010255">
    <property type="entry name" value="Haem_peroxidase_sf"/>
</dbReference>
<evidence type="ECO:0000256" key="5">
    <source>
        <dbReference type="RuleBase" id="RU363051"/>
    </source>
</evidence>
<dbReference type="Pfam" id="PF00141">
    <property type="entry name" value="peroxidase"/>
    <property type="match status" value="1"/>
</dbReference>
<protein>
    <recommendedName>
        <fullName evidence="5">Peroxidase</fullName>
        <ecNumber evidence="5">1.11.1.-</ecNumber>
    </recommendedName>
</protein>
<dbReference type="EC" id="1.11.1.-" evidence="5"/>
<keyword evidence="2" id="KW-0479">Metal-binding</keyword>
<dbReference type="GO" id="GO:0042744">
    <property type="term" value="P:hydrogen peroxide catabolic process"/>
    <property type="evidence" value="ECO:0007669"/>
    <property type="project" value="TreeGrafter"/>
</dbReference>
<name>A0A0C3CWF8_OIDMZ</name>
<dbReference type="GO" id="GO:0000302">
    <property type="term" value="P:response to reactive oxygen species"/>
    <property type="evidence" value="ECO:0007669"/>
    <property type="project" value="TreeGrafter"/>
</dbReference>
<reference evidence="8" key="2">
    <citation type="submission" date="2015-01" db="EMBL/GenBank/DDBJ databases">
        <title>Evolutionary Origins and Diversification of the Mycorrhizal Mutualists.</title>
        <authorList>
            <consortium name="DOE Joint Genome Institute"/>
            <consortium name="Mycorrhizal Genomics Consortium"/>
            <person name="Kohler A."/>
            <person name="Kuo A."/>
            <person name="Nagy L.G."/>
            <person name="Floudas D."/>
            <person name="Copeland A."/>
            <person name="Barry K.W."/>
            <person name="Cichocki N."/>
            <person name="Veneault-Fourrey C."/>
            <person name="LaButti K."/>
            <person name="Lindquist E.A."/>
            <person name="Lipzen A."/>
            <person name="Lundell T."/>
            <person name="Morin E."/>
            <person name="Murat C."/>
            <person name="Riley R."/>
            <person name="Ohm R."/>
            <person name="Sun H."/>
            <person name="Tunlid A."/>
            <person name="Henrissat B."/>
            <person name="Grigoriev I.V."/>
            <person name="Hibbett D.S."/>
            <person name="Martin F."/>
        </authorList>
    </citation>
    <scope>NUCLEOTIDE SEQUENCE [LARGE SCALE GENOMIC DNA]</scope>
    <source>
        <strain evidence="8">Zn</strain>
    </source>
</reference>
<evidence type="ECO:0000313" key="8">
    <source>
        <dbReference type="Proteomes" id="UP000054321"/>
    </source>
</evidence>
<keyword evidence="3 5" id="KW-0560">Oxidoreductase</keyword>
<dbReference type="GO" id="GO:0046872">
    <property type="term" value="F:metal ion binding"/>
    <property type="evidence" value="ECO:0007669"/>
    <property type="project" value="UniProtKB-UniRule"/>
</dbReference>
<accession>A0A0C3CWF8</accession>
<dbReference type="PANTHER" id="PTHR31356">
    <property type="entry name" value="THYLAKOID LUMENAL 29 KDA PROTEIN, CHLOROPLASTIC-RELATED"/>
    <property type="match status" value="1"/>
</dbReference>
<dbReference type="PRINTS" id="PR00458">
    <property type="entry name" value="PEROXIDASE"/>
</dbReference>
<dbReference type="InterPro" id="IPR002016">
    <property type="entry name" value="Haem_peroxidase"/>
</dbReference>
<feature type="chain" id="PRO_5006986329" description="Peroxidase" evidence="5">
    <location>
        <begin position="22"/>
        <end position="531"/>
    </location>
</feature>
<proteinExistence type="inferred from homology"/>
<keyword evidence="1 5" id="KW-0575">Peroxidase</keyword>
<keyword evidence="2" id="KW-0349">Heme</keyword>
<dbReference type="InterPro" id="IPR044831">
    <property type="entry name" value="Ccp1-like"/>
</dbReference>
<dbReference type="STRING" id="913774.A0A0C3CWF8"/>
<sequence>MRCILSLLLCVLLAAEPSVAAFYYPTAQVSLLDHILVDNWGAYASNFSSAITPCTNYVTEVGEPALISGRTTAAQWIRVAFHDYVTANVTAGTGGLDASIGFETLRSENSGSAMNDSFTFWRPFMNDAVSMSDLVAIGTVMSMSLCGGHKLPFRPGRVDAMAADPTTGVPAPETDLNTTLLYFARAGFDRSDAIGLTACGHTMGSVHHGGFPDVVPVSAVTANNTNGGINFDTTRGVFDPLVVHEYIDWTGHMGGPLVTTDNVTTRSDLRLYESDSNSTMRALYAQGEGFLDTCVNLMGRMVNTVPSGVTLGDPIQPMLIKPINVTYDFSTDGNLTLSGRIRVLTSAGETAPSYLTLKAGSSNQQLTSEAETGTSVFGANIKSTASAYGTTTYFPFIIAGRQTAGAKSFTISWPGRKTATFPIQDDVFVVPSATEISGTVINATVAARSGINGGAYSIQIAAPTAQMGTLGPKVIRATLNMRRLPGMNDGYALWQGSVDLGKVPTGLVSVSVMREGATIDTFMVNPGAAGW</sequence>